<sequence>MMCLTKAAVEAQSSTWRKGERKGMSKEKDNKKVAEVPTFLPPAVPLPCWDSAHSSTREVSKLSIVEYA</sequence>
<dbReference type="Proteomes" id="UP000314294">
    <property type="component" value="Unassembled WGS sequence"/>
</dbReference>
<organism evidence="2 3">
    <name type="scientific">Liparis tanakae</name>
    <name type="common">Tanaka's snailfish</name>
    <dbReference type="NCBI Taxonomy" id="230148"/>
    <lineage>
        <taxon>Eukaryota</taxon>
        <taxon>Metazoa</taxon>
        <taxon>Chordata</taxon>
        <taxon>Craniata</taxon>
        <taxon>Vertebrata</taxon>
        <taxon>Euteleostomi</taxon>
        <taxon>Actinopterygii</taxon>
        <taxon>Neopterygii</taxon>
        <taxon>Teleostei</taxon>
        <taxon>Neoteleostei</taxon>
        <taxon>Acanthomorphata</taxon>
        <taxon>Eupercaria</taxon>
        <taxon>Perciformes</taxon>
        <taxon>Cottioidei</taxon>
        <taxon>Cottales</taxon>
        <taxon>Liparidae</taxon>
        <taxon>Liparis</taxon>
    </lineage>
</organism>
<dbReference type="AlphaFoldDB" id="A0A4Z2II18"/>
<proteinExistence type="predicted"/>
<protein>
    <submittedName>
        <fullName evidence="2">Uncharacterized protein</fullName>
    </submittedName>
</protein>
<accession>A0A4Z2II18</accession>
<dbReference type="EMBL" id="SRLO01000083">
    <property type="protein sequence ID" value="TNN77417.1"/>
    <property type="molecule type" value="Genomic_DNA"/>
</dbReference>
<evidence type="ECO:0000313" key="3">
    <source>
        <dbReference type="Proteomes" id="UP000314294"/>
    </source>
</evidence>
<name>A0A4Z2II18_9TELE</name>
<feature type="compositionally biased region" description="Basic and acidic residues" evidence="1">
    <location>
        <begin position="17"/>
        <end position="34"/>
    </location>
</feature>
<gene>
    <name evidence="2" type="ORF">EYF80_012381</name>
</gene>
<feature type="region of interest" description="Disordered" evidence="1">
    <location>
        <begin position="14"/>
        <end position="34"/>
    </location>
</feature>
<evidence type="ECO:0000256" key="1">
    <source>
        <dbReference type="SAM" id="MobiDB-lite"/>
    </source>
</evidence>
<reference evidence="2 3" key="1">
    <citation type="submission" date="2019-03" db="EMBL/GenBank/DDBJ databases">
        <title>First draft genome of Liparis tanakae, snailfish: a comprehensive survey of snailfish specific genes.</title>
        <authorList>
            <person name="Kim W."/>
            <person name="Song I."/>
            <person name="Jeong J.-H."/>
            <person name="Kim D."/>
            <person name="Kim S."/>
            <person name="Ryu S."/>
            <person name="Song J.Y."/>
            <person name="Lee S.K."/>
        </authorList>
    </citation>
    <scope>NUCLEOTIDE SEQUENCE [LARGE SCALE GENOMIC DNA]</scope>
    <source>
        <tissue evidence="2">Muscle</tissue>
    </source>
</reference>
<evidence type="ECO:0000313" key="2">
    <source>
        <dbReference type="EMBL" id="TNN77417.1"/>
    </source>
</evidence>
<keyword evidence="3" id="KW-1185">Reference proteome</keyword>
<comment type="caution">
    <text evidence="2">The sequence shown here is derived from an EMBL/GenBank/DDBJ whole genome shotgun (WGS) entry which is preliminary data.</text>
</comment>